<dbReference type="AlphaFoldDB" id="A0A3M7T7X1"/>
<comment type="caution">
    <text evidence="1">The sequence shown here is derived from an EMBL/GenBank/DDBJ whole genome shotgun (WGS) entry which is preliminary data.</text>
</comment>
<accession>A0A3M7T7X1</accession>
<dbReference type="Proteomes" id="UP000276133">
    <property type="component" value="Unassembled WGS sequence"/>
</dbReference>
<proteinExistence type="predicted"/>
<evidence type="ECO:0000313" key="1">
    <source>
        <dbReference type="EMBL" id="RNA44136.1"/>
    </source>
</evidence>
<organism evidence="1 2">
    <name type="scientific">Brachionus plicatilis</name>
    <name type="common">Marine rotifer</name>
    <name type="synonym">Brachionus muelleri</name>
    <dbReference type="NCBI Taxonomy" id="10195"/>
    <lineage>
        <taxon>Eukaryota</taxon>
        <taxon>Metazoa</taxon>
        <taxon>Spiralia</taxon>
        <taxon>Gnathifera</taxon>
        <taxon>Rotifera</taxon>
        <taxon>Eurotatoria</taxon>
        <taxon>Monogononta</taxon>
        <taxon>Pseudotrocha</taxon>
        <taxon>Ploima</taxon>
        <taxon>Brachionidae</taxon>
        <taxon>Brachionus</taxon>
    </lineage>
</organism>
<gene>
    <name evidence="1" type="ORF">BpHYR1_007252</name>
</gene>
<name>A0A3M7T7X1_BRAPC</name>
<protein>
    <recommendedName>
        <fullName evidence="3">RNA-directed DNA polymerase from mobile element jockey-like</fullName>
    </recommendedName>
</protein>
<keyword evidence="2" id="KW-1185">Reference proteome</keyword>
<reference evidence="1 2" key="1">
    <citation type="journal article" date="2018" name="Sci. Rep.">
        <title>Genomic signatures of local adaptation to the degree of environmental predictability in rotifers.</title>
        <authorList>
            <person name="Franch-Gras L."/>
            <person name="Hahn C."/>
            <person name="Garcia-Roger E.M."/>
            <person name="Carmona M.J."/>
            <person name="Serra M."/>
            <person name="Gomez A."/>
        </authorList>
    </citation>
    <scope>NUCLEOTIDE SEQUENCE [LARGE SCALE GENOMIC DNA]</scope>
    <source>
        <strain evidence="1">HYR1</strain>
    </source>
</reference>
<sequence>MHQIEKKNCQMKPKLTISRRLDDHKKIQEYMNFNLNHNFDNLMSILKKSIKDQIERKTFYNLTSELTIREVLKSIPNGKSPGFANISGEILKIAPYLFNIGIIKPIVKDFKSDPNDIVNLRPITVSDILVRLVLILSQVNQIFDLTKK</sequence>
<evidence type="ECO:0000313" key="2">
    <source>
        <dbReference type="Proteomes" id="UP000276133"/>
    </source>
</evidence>
<dbReference type="EMBL" id="REGN01000147">
    <property type="protein sequence ID" value="RNA44136.1"/>
    <property type="molecule type" value="Genomic_DNA"/>
</dbReference>
<evidence type="ECO:0008006" key="3">
    <source>
        <dbReference type="Google" id="ProtNLM"/>
    </source>
</evidence>